<protein>
    <submittedName>
        <fullName evidence="2">Uncharacterized protein</fullName>
    </submittedName>
</protein>
<dbReference type="Proteomes" id="UP000323164">
    <property type="component" value="Unassembled WGS sequence"/>
</dbReference>
<evidence type="ECO:0000256" key="1">
    <source>
        <dbReference type="SAM" id="MobiDB-lite"/>
    </source>
</evidence>
<evidence type="ECO:0000313" key="2">
    <source>
        <dbReference type="EMBL" id="TZF88143.1"/>
    </source>
</evidence>
<feature type="compositionally biased region" description="Polar residues" evidence="1">
    <location>
        <begin position="1"/>
        <end position="19"/>
    </location>
</feature>
<organism evidence="2 3">
    <name type="scientific">Cognatilysobacter lacus</name>
    <dbReference type="NCBI Taxonomy" id="1643323"/>
    <lineage>
        <taxon>Bacteria</taxon>
        <taxon>Pseudomonadati</taxon>
        <taxon>Pseudomonadota</taxon>
        <taxon>Gammaproteobacteria</taxon>
        <taxon>Lysobacterales</taxon>
        <taxon>Lysobacteraceae</taxon>
        <taxon>Cognatilysobacter</taxon>
    </lineage>
</organism>
<evidence type="ECO:0000313" key="3">
    <source>
        <dbReference type="Proteomes" id="UP000323164"/>
    </source>
</evidence>
<accession>A0A5D8Z236</accession>
<dbReference type="EMBL" id="VTRV01000116">
    <property type="protein sequence ID" value="TZF88143.1"/>
    <property type="molecule type" value="Genomic_DNA"/>
</dbReference>
<feature type="region of interest" description="Disordered" evidence="1">
    <location>
        <begin position="1"/>
        <end position="20"/>
    </location>
</feature>
<sequence length="66" mass="7226">MTATELTRPTPNPTATTDSARVVPFDLFARPGPRERDFGVGYGKSSGYASNRRYVTETAGRTFRVA</sequence>
<comment type="caution">
    <text evidence="2">The sequence shown here is derived from an EMBL/GenBank/DDBJ whole genome shotgun (WGS) entry which is preliminary data.</text>
</comment>
<reference evidence="2 3" key="1">
    <citation type="submission" date="2019-08" db="EMBL/GenBank/DDBJ databases">
        <title>Draft genome sequence of Lysobacter sp. UKS-15.</title>
        <authorList>
            <person name="Im W.-T."/>
        </authorList>
    </citation>
    <scope>NUCLEOTIDE SEQUENCE [LARGE SCALE GENOMIC DNA]</scope>
    <source>
        <strain evidence="2 3">UKS-15</strain>
    </source>
</reference>
<gene>
    <name evidence="2" type="ORF">FW784_10270</name>
</gene>
<proteinExistence type="predicted"/>
<dbReference type="RefSeq" id="WP_187770769.1">
    <property type="nucleotide sequence ID" value="NZ_VTRV01000116.1"/>
</dbReference>
<dbReference type="AlphaFoldDB" id="A0A5D8Z236"/>
<keyword evidence="3" id="KW-1185">Reference proteome</keyword>
<name>A0A5D8Z236_9GAMM</name>